<evidence type="ECO:0008006" key="5">
    <source>
        <dbReference type="Google" id="ProtNLM"/>
    </source>
</evidence>
<reference evidence="3" key="1">
    <citation type="submission" date="2020-03" db="EMBL/GenBank/DDBJ databases">
        <title>Castanea mollissima Vanexum genome sequencing.</title>
        <authorList>
            <person name="Staton M."/>
        </authorList>
    </citation>
    <scope>NUCLEOTIDE SEQUENCE</scope>
    <source>
        <tissue evidence="3">Leaf</tissue>
    </source>
</reference>
<dbReference type="Proteomes" id="UP000737018">
    <property type="component" value="Unassembled WGS sequence"/>
</dbReference>
<feature type="repeat" description="PPR" evidence="2">
    <location>
        <begin position="379"/>
        <end position="413"/>
    </location>
</feature>
<dbReference type="Pfam" id="PF01535">
    <property type="entry name" value="PPR"/>
    <property type="match status" value="4"/>
</dbReference>
<dbReference type="SUPFAM" id="SSF48452">
    <property type="entry name" value="TPR-like"/>
    <property type="match status" value="1"/>
</dbReference>
<name>A0A8J4QB84_9ROSI</name>
<evidence type="ECO:0000256" key="1">
    <source>
        <dbReference type="ARBA" id="ARBA00022737"/>
    </source>
</evidence>
<dbReference type="NCBIfam" id="TIGR00756">
    <property type="entry name" value="PPR"/>
    <property type="match status" value="5"/>
</dbReference>
<feature type="repeat" description="PPR" evidence="2">
    <location>
        <begin position="111"/>
        <end position="141"/>
    </location>
</feature>
<feature type="repeat" description="PPR" evidence="2">
    <location>
        <begin position="142"/>
        <end position="176"/>
    </location>
</feature>
<dbReference type="EMBL" id="JRKL02005637">
    <property type="protein sequence ID" value="KAF3950160.1"/>
    <property type="molecule type" value="Genomic_DNA"/>
</dbReference>
<dbReference type="PANTHER" id="PTHR47926">
    <property type="entry name" value="PENTATRICOPEPTIDE REPEAT-CONTAINING PROTEIN"/>
    <property type="match status" value="1"/>
</dbReference>
<feature type="repeat" description="PPR" evidence="2">
    <location>
        <begin position="41"/>
        <end position="75"/>
    </location>
</feature>
<dbReference type="FunFam" id="1.25.40.10:FF:000344">
    <property type="entry name" value="Pentatricopeptide repeat-containing protein"/>
    <property type="match status" value="1"/>
</dbReference>
<gene>
    <name evidence="3" type="ORF">CMV_024048</name>
</gene>
<dbReference type="FunFam" id="1.25.40.10:FF:003116">
    <property type="entry name" value="Uncharacterized protein"/>
    <property type="match status" value="1"/>
</dbReference>
<keyword evidence="1" id="KW-0677">Repeat</keyword>
<dbReference type="PROSITE" id="PS51375">
    <property type="entry name" value="PPR"/>
    <property type="match status" value="7"/>
</dbReference>
<dbReference type="GO" id="GO:0009451">
    <property type="term" value="P:RNA modification"/>
    <property type="evidence" value="ECO:0007669"/>
    <property type="project" value="InterPro"/>
</dbReference>
<dbReference type="AlphaFoldDB" id="A0A8J4QB84"/>
<accession>A0A8J4QB84</accession>
<proteinExistence type="predicted"/>
<feature type="repeat" description="PPR" evidence="2">
    <location>
        <begin position="243"/>
        <end position="277"/>
    </location>
</feature>
<keyword evidence="4" id="KW-1185">Reference proteome</keyword>
<dbReference type="FunFam" id="1.25.40.10:FF:000090">
    <property type="entry name" value="Pentatricopeptide repeat-containing protein, chloroplastic"/>
    <property type="match status" value="1"/>
</dbReference>
<sequence>MPPKLPISLPAPLSLKFIKEACNSGDLQRARHMFDQIPQPDLRTWTILISAYTQHGFPKESIKLYNLVRAQEIIPDRLVLLSAAKACATLGDIVKAKEVHDDAIRFGFHSDTLLGNALIDMYAKCKRVEDARRVFDGMRVKDVISWTSLSSCYVTYGLPRQGLEEFREMMLNGVRPNVVTVSSILPACSELKTLNSGREIHGFVVKNEMGENLFVCSALVSMYASCLSIRHAQLVFDNMSRRDVVLWNVILTAYFSNKECEKGLELFYQMRNEDVKLNDASWNAVICGCVQNGKTKQALEMLGQMQDLGFKPNQITITSVLPACTSLESLRTGKEIHGYIYRHLFIKDLTTTTALVFMYAKCGDIELSLRVFNMMPKKDTVAWNTIIIANSMHGKGEEALLLFEKMLDSGAKPNSVTFTGVLSGCSHSQLVDKGLLIFESMSRDYLTEPDVDHYSCMVDVLSRAGRLEQAYEFIQRMPIEPTAAAWGALLSACRVHRNMGLAKIAAKKLFEIEPHNPGNYVLLSNVFSTASLWEEASEIRKLMSDRGIIKEPDWLEMCPTLMLFYKMRLQRRERILYNHSEMLAVAFWDS</sequence>
<dbReference type="InterPro" id="IPR046848">
    <property type="entry name" value="E_motif"/>
</dbReference>
<dbReference type="InterPro" id="IPR002885">
    <property type="entry name" value="PPR_rpt"/>
</dbReference>
<organism evidence="3 4">
    <name type="scientific">Castanea mollissima</name>
    <name type="common">Chinese chestnut</name>
    <dbReference type="NCBI Taxonomy" id="60419"/>
    <lineage>
        <taxon>Eukaryota</taxon>
        <taxon>Viridiplantae</taxon>
        <taxon>Streptophyta</taxon>
        <taxon>Embryophyta</taxon>
        <taxon>Tracheophyta</taxon>
        <taxon>Spermatophyta</taxon>
        <taxon>Magnoliopsida</taxon>
        <taxon>eudicotyledons</taxon>
        <taxon>Gunneridae</taxon>
        <taxon>Pentapetalae</taxon>
        <taxon>rosids</taxon>
        <taxon>fabids</taxon>
        <taxon>Fagales</taxon>
        <taxon>Fagaceae</taxon>
        <taxon>Castanea</taxon>
    </lineage>
</organism>
<feature type="repeat" description="PPR" evidence="2">
    <location>
        <begin position="450"/>
        <end position="484"/>
    </location>
</feature>
<evidence type="ECO:0000313" key="4">
    <source>
        <dbReference type="Proteomes" id="UP000737018"/>
    </source>
</evidence>
<dbReference type="Pfam" id="PF20431">
    <property type="entry name" value="E_motif"/>
    <property type="match status" value="1"/>
</dbReference>
<dbReference type="Gene3D" id="1.25.40.10">
    <property type="entry name" value="Tetratricopeptide repeat domain"/>
    <property type="match status" value="4"/>
</dbReference>
<evidence type="ECO:0000256" key="2">
    <source>
        <dbReference type="PROSITE-ProRule" id="PRU00708"/>
    </source>
</evidence>
<dbReference type="Pfam" id="PF13041">
    <property type="entry name" value="PPR_2"/>
    <property type="match status" value="2"/>
</dbReference>
<dbReference type="OrthoDB" id="428658at2759"/>
<comment type="caution">
    <text evidence="3">The sequence shown here is derived from an EMBL/GenBank/DDBJ whole genome shotgun (WGS) entry which is preliminary data.</text>
</comment>
<dbReference type="InterPro" id="IPR011990">
    <property type="entry name" value="TPR-like_helical_dom_sf"/>
</dbReference>
<protein>
    <recommendedName>
        <fullName evidence="5">Pentatricopeptide repeat-containing protein</fullName>
    </recommendedName>
</protein>
<evidence type="ECO:0000313" key="3">
    <source>
        <dbReference type="EMBL" id="KAF3950160.1"/>
    </source>
</evidence>
<dbReference type="GO" id="GO:0003723">
    <property type="term" value="F:RNA binding"/>
    <property type="evidence" value="ECO:0007669"/>
    <property type="project" value="InterPro"/>
</dbReference>
<feature type="repeat" description="PPR" evidence="2">
    <location>
        <begin position="278"/>
        <end position="312"/>
    </location>
</feature>
<dbReference type="PANTHER" id="PTHR47926:SF426">
    <property type="entry name" value="TETRATRICOPEPTIDE-LIKE HELICAL DOMAIN SUPERFAMILY, DYW DOMAIN-CONTAINING PROTEIN"/>
    <property type="match status" value="1"/>
</dbReference>
<dbReference type="InterPro" id="IPR046960">
    <property type="entry name" value="PPR_At4g14850-like_plant"/>
</dbReference>